<protein>
    <recommendedName>
        <fullName evidence="6">Glutaminyl-tRNA synthetase</fullName>
    </recommendedName>
</protein>
<evidence type="ECO:0008006" key="6">
    <source>
        <dbReference type="Google" id="ProtNLM"/>
    </source>
</evidence>
<evidence type="ECO:0000256" key="1">
    <source>
        <dbReference type="SAM" id="SignalP"/>
    </source>
</evidence>
<dbReference type="Pfam" id="PF19897">
    <property type="entry name" value="DUF6370"/>
    <property type="match status" value="1"/>
</dbReference>
<dbReference type="InterPro" id="IPR045950">
    <property type="entry name" value="DUF6370"/>
</dbReference>
<feature type="signal peptide" evidence="1">
    <location>
        <begin position="1"/>
        <end position="18"/>
    </location>
</feature>
<organism evidence="3 5">
    <name type="scientific">Flavobacterium lindanitolerans</name>
    <dbReference type="NCBI Taxonomy" id="428988"/>
    <lineage>
        <taxon>Bacteria</taxon>
        <taxon>Pseudomonadati</taxon>
        <taxon>Bacteroidota</taxon>
        <taxon>Flavobacteriia</taxon>
        <taxon>Flavobacteriales</taxon>
        <taxon>Flavobacteriaceae</taxon>
        <taxon>Flavobacterium</taxon>
    </lineage>
</organism>
<proteinExistence type="predicted"/>
<comment type="caution">
    <text evidence="3">The sequence shown here is derived from an EMBL/GenBank/DDBJ whole genome shotgun (WGS) entry which is preliminary data.</text>
</comment>
<dbReference type="Proteomes" id="UP000233767">
    <property type="component" value="Unassembled WGS sequence"/>
</dbReference>
<evidence type="ECO:0000313" key="3">
    <source>
        <dbReference type="EMBL" id="RLJ35098.1"/>
    </source>
</evidence>
<evidence type="ECO:0000313" key="2">
    <source>
        <dbReference type="EMBL" id="PKW29402.1"/>
    </source>
</evidence>
<dbReference type="EMBL" id="PJND01000007">
    <property type="protein sequence ID" value="PKW29402.1"/>
    <property type="molecule type" value="Genomic_DNA"/>
</dbReference>
<gene>
    <name evidence="2" type="ORF">B0G92_1037</name>
    <name evidence="3" type="ORF">CLV50_0468</name>
</gene>
<name>A0A497V316_9FLAO</name>
<reference evidence="3 5" key="2">
    <citation type="submission" date="2018-10" db="EMBL/GenBank/DDBJ databases">
        <title>Genomic Encyclopedia of Archaeal and Bacterial Type Strains, Phase II (KMG-II): from individual species to whole genera.</title>
        <authorList>
            <person name="Goeker M."/>
        </authorList>
    </citation>
    <scope>NUCLEOTIDE SEQUENCE [LARGE SCALE GENOMIC DNA]</scope>
    <source>
        <strain evidence="3 5">DSM 21886</strain>
    </source>
</reference>
<reference evidence="2 4" key="1">
    <citation type="submission" date="2017-12" db="EMBL/GenBank/DDBJ databases">
        <title>Genomic Encyclopedia of Type Strains, Phase III (KMG-III): the genomes of soil and plant-associated and newly described type strains.</title>
        <authorList>
            <person name="Whitman W."/>
        </authorList>
    </citation>
    <scope>NUCLEOTIDE SEQUENCE [LARGE SCALE GENOMIC DNA]</scope>
    <source>
        <strain evidence="2 4">IP-10</strain>
    </source>
</reference>
<keyword evidence="4" id="KW-1185">Reference proteome</keyword>
<keyword evidence="1" id="KW-0732">Signal</keyword>
<evidence type="ECO:0000313" key="5">
    <source>
        <dbReference type="Proteomes" id="UP000275027"/>
    </source>
</evidence>
<dbReference type="AlphaFoldDB" id="A0A497V316"/>
<dbReference type="RefSeq" id="WP_101471311.1">
    <property type="nucleotide sequence ID" value="NZ_JAPJOL010000001.1"/>
</dbReference>
<sequence>MKNIIAIAFLFLSFTVSAQNSGAKQANPKKTAPKSQIVEASCGQCQFGMKGHGCDLAVRIDGKPYFVDGSGIDDHGDAHASDGFCSKIRKAEVTGEVKNNRFVATSFKLLPEKK</sequence>
<dbReference type="EMBL" id="RCCB01000010">
    <property type="protein sequence ID" value="RLJ35098.1"/>
    <property type="molecule type" value="Genomic_DNA"/>
</dbReference>
<dbReference type="Proteomes" id="UP000275027">
    <property type="component" value="Unassembled WGS sequence"/>
</dbReference>
<accession>A0A497V316</accession>
<feature type="chain" id="PRO_5019775112" description="Glutaminyl-tRNA synthetase" evidence="1">
    <location>
        <begin position="19"/>
        <end position="114"/>
    </location>
</feature>
<evidence type="ECO:0000313" key="4">
    <source>
        <dbReference type="Proteomes" id="UP000233767"/>
    </source>
</evidence>